<keyword evidence="5" id="KW-0732">Signal</keyword>
<evidence type="ECO:0000256" key="9">
    <source>
        <dbReference type="ARBA" id="ARBA00023180"/>
    </source>
</evidence>
<dbReference type="PANTHER" id="PTHR48063:SF106">
    <property type="entry name" value="LEUCINE-RICH REPEAT DOMAIN, L DOMAIN-LIKE PROTEIN-RELATED"/>
    <property type="match status" value="1"/>
</dbReference>
<name>A0A9R1XPT5_LACSA</name>
<dbReference type="FunFam" id="3.80.10.10:FF:000111">
    <property type="entry name" value="LRR receptor-like serine/threonine-protein kinase ERECTA"/>
    <property type="match status" value="1"/>
</dbReference>
<keyword evidence="6" id="KW-0677">Repeat</keyword>
<dbReference type="InterPro" id="IPR046956">
    <property type="entry name" value="RLP23-like"/>
</dbReference>
<dbReference type="Gene3D" id="3.80.10.10">
    <property type="entry name" value="Ribonuclease Inhibitor"/>
    <property type="match status" value="1"/>
</dbReference>
<evidence type="ECO:0000256" key="6">
    <source>
        <dbReference type="ARBA" id="ARBA00022737"/>
    </source>
</evidence>
<dbReference type="PANTHER" id="PTHR48063">
    <property type="entry name" value="LRR RECEPTOR-LIKE KINASE"/>
    <property type="match status" value="1"/>
</dbReference>
<keyword evidence="4 10" id="KW-0812">Transmembrane</keyword>
<evidence type="ECO:0000313" key="11">
    <source>
        <dbReference type="EMBL" id="KAJ0215177.1"/>
    </source>
</evidence>
<dbReference type="SUPFAM" id="SSF52058">
    <property type="entry name" value="L domain-like"/>
    <property type="match status" value="1"/>
</dbReference>
<keyword evidence="7 10" id="KW-1133">Transmembrane helix</keyword>
<dbReference type="InterPro" id="IPR032675">
    <property type="entry name" value="LRR_dom_sf"/>
</dbReference>
<organism evidence="11 12">
    <name type="scientific">Lactuca sativa</name>
    <name type="common">Garden lettuce</name>
    <dbReference type="NCBI Taxonomy" id="4236"/>
    <lineage>
        <taxon>Eukaryota</taxon>
        <taxon>Viridiplantae</taxon>
        <taxon>Streptophyta</taxon>
        <taxon>Embryophyta</taxon>
        <taxon>Tracheophyta</taxon>
        <taxon>Spermatophyta</taxon>
        <taxon>Magnoliopsida</taxon>
        <taxon>eudicotyledons</taxon>
        <taxon>Gunneridae</taxon>
        <taxon>Pentapetalae</taxon>
        <taxon>asterids</taxon>
        <taxon>campanulids</taxon>
        <taxon>Asterales</taxon>
        <taxon>Asteraceae</taxon>
        <taxon>Cichorioideae</taxon>
        <taxon>Cichorieae</taxon>
        <taxon>Lactucinae</taxon>
        <taxon>Lactuca</taxon>
    </lineage>
</organism>
<reference evidence="11 12" key="1">
    <citation type="journal article" date="2017" name="Nat. Commun.">
        <title>Genome assembly with in vitro proximity ligation data and whole-genome triplication in lettuce.</title>
        <authorList>
            <person name="Reyes-Chin-Wo S."/>
            <person name="Wang Z."/>
            <person name="Yang X."/>
            <person name="Kozik A."/>
            <person name="Arikit S."/>
            <person name="Song C."/>
            <person name="Xia L."/>
            <person name="Froenicke L."/>
            <person name="Lavelle D.O."/>
            <person name="Truco M.J."/>
            <person name="Xia R."/>
            <person name="Zhu S."/>
            <person name="Xu C."/>
            <person name="Xu H."/>
            <person name="Xu X."/>
            <person name="Cox K."/>
            <person name="Korf I."/>
            <person name="Meyers B.C."/>
            <person name="Michelmore R.W."/>
        </authorList>
    </citation>
    <scope>NUCLEOTIDE SEQUENCE [LARGE SCALE GENOMIC DNA]</scope>
    <source>
        <strain evidence="12">cv. Salinas</strain>
        <tissue evidence="11">Seedlings</tissue>
    </source>
</reference>
<evidence type="ECO:0000256" key="7">
    <source>
        <dbReference type="ARBA" id="ARBA00022989"/>
    </source>
</evidence>
<keyword evidence="9" id="KW-0325">Glycoprotein</keyword>
<gene>
    <name evidence="11" type="ORF">LSAT_V11C300136350</name>
</gene>
<evidence type="ECO:0000256" key="10">
    <source>
        <dbReference type="SAM" id="Phobius"/>
    </source>
</evidence>
<dbReference type="PRINTS" id="PR00019">
    <property type="entry name" value="LEURICHRPT"/>
</dbReference>
<keyword evidence="3" id="KW-0433">Leucine-rich repeat</keyword>
<accession>A0A9R1XPT5</accession>
<protein>
    <recommendedName>
        <fullName evidence="13">Leucine-rich repeat-containing N-terminal plant-type domain-containing protein</fullName>
    </recommendedName>
</protein>
<dbReference type="InterPro" id="IPR001611">
    <property type="entry name" value="Leu-rich_rpt"/>
</dbReference>
<comment type="similarity">
    <text evidence="2">Belongs to the RLP family.</text>
</comment>
<evidence type="ECO:0000256" key="1">
    <source>
        <dbReference type="ARBA" id="ARBA00004479"/>
    </source>
</evidence>
<evidence type="ECO:0000313" key="12">
    <source>
        <dbReference type="Proteomes" id="UP000235145"/>
    </source>
</evidence>
<keyword evidence="12" id="KW-1185">Reference proteome</keyword>
<dbReference type="EMBL" id="NBSK02000003">
    <property type="protein sequence ID" value="KAJ0215177.1"/>
    <property type="molecule type" value="Genomic_DNA"/>
</dbReference>
<evidence type="ECO:0000256" key="2">
    <source>
        <dbReference type="ARBA" id="ARBA00009592"/>
    </source>
</evidence>
<proteinExistence type="inferred from homology"/>
<dbReference type="Proteomes" id="UP000235145">
    <property type="component" value="Unassembled WGS sequence"/>
</dbReference>
<sequence length="310" mass="34284">MVGKIPKCLANLQKLEGMKFSSNKLSGVIAKSIVLFSSSLLGLKLNDNMFSGELPQEWGNLKDLMEQSLGGFSAMVYRSLEGSLGSLDAGYENVNQILKGVDREYTTSWQIMFNMDLSGNTLVGGIPVELTALSMLMGLNLSNNHLSGRIPYNIGNMMKLESLDFSKNELTGVIPLCMVALNFLSRLNLSHNNLFGQIPIGNQLQTLDDPSIYVGNKDLCGAPLPKNCSGHEDPTMDKMKNEAADGPMKVWFYMVIMCGFATGFWGVIGVLLFKKQWRQKLFMIAEETIDKMYVAVVVRVAKMKRGREAL</sequence>
<comment type="caution">
    <text evidence="11">The sequence shown here is derived from an EMBL/GenBank/DDBJ whole genome shotgun (WGS) entry which is preliminary data.</text>
</comment>
<keyword evidence="8 10" id="KW-0472">Membrane</keyword>
<dbReference type="GO" id="GO:0016020">
    <property type="term" value="C:membrane"/>
    <property type="evidence" value="ECO:0007669"/>
    <property type="project" value="UniProtKB-SubCell"/>
</dbReference>
<evidence type="ECO:0000256" key="4">
    <source>
        <dbReference type="ARBA" id="ARBA00022692"/>
    </source>
</evidence>
<dbReference type="AlphaFoldDB" id="A0A9R1XPT5"/>
<evidence type="ECO:0008006" key="13">
    <source>
        <dbReference type="Google" id="ProtNLM"/>
    </source>
</evidence>
<evidence type="ECO:0000256" key="3">
    <source>
        <dbReference type="ARBA" id="ARBA00022614"/>
    </source>
</evidence>
<feature type="transmembrane region" description="Helical" evidence="10">
    <location>
        <begin position="250"/>
        <end position="273"/>
    </location>
</feature>
<comment type="subcellular location">
    <subcellularLocation>
        <location evidence="1">Membrane</location>
        <topology evidence="1">Single-pass type I membrane protein</topology>
    </subcellularLocation>
</comment>
<evidence type="ECO:0000256" key="5">
    <source>
        <dbReference type="ARBA" id="ARBA00022729"/>
    </source>
</evidence>
<dbReference type="Pfam" id="PF00560">
    <property type="entry name" value="LRR_1"/>
    <property type="match status" value="3"/>
</dbReference>
<evidence type="ECO:0000256" key="8">
    <source>
        <dbReference type="ARBA" id="ARBA00023136"/>
    </source>
</evidence>